<dbReference type="Pfam" id="PF00391">
    <property type="entry name" value="PEP-utilizers"/>
    <property type="match status" value="1"/>
</dbReference>
<dbReference type="InterPro" id="IPR051549">
    <property type="entry name" value="PEP_Utilizing_Enz"/>
</dbReference>
<evidence type="ECO:0000256" key="1">
    <source>
        <dbReference type="ARBA" id="ARBA00007837"/>
    </source>
</evidence>
<feature type="domain" description="Pyruvate phosphate dikinase AMP/ATP-binding" evidence="4">
    <location>
        <begin position="450"/>
        <end position="763"/>
    </location>
</feature>
<dbReference type="Gene3D" id="3.30.470.20">
    <property type="entry name" value="ATP-grasp fold, B domain"/>
    <property type="match status" value="1"/>
</dbReference>
<feature type="signal peptide" evidence="2">
    <location>
        <begin position="1"/>
        <end position="23"/>
    </location>
</feature>
<dbReference type="GO" id="GO:0016301">
    <property type="term" value="F:kinase activity"/>
    <property type="evidence" value="ECO:0007669"/>
    <property type="project" value="InterPro"/>
</dbReference>
<feature type="domain" description="PEP-utilising enzyme mobile" evidence="3">
    <location>
        <begin position="1256"/>
        <end position="1317"/>
    </location>
</feature>
<evidence type="ECO:0000259" key="4">
    <source>
        <dbReference type="Pfam" id="PF01326"/>
    </source>
</evidence>
<dbReference type="Gene3D" id="3.30.1490.20">
    <property type="entry name" value="ATP-grasp fold, A domain"/>
    <property type="match status" value="1"/>
</dbReference>
<sequence>MEFLLLFVFPISIFLVIKWIVDSPQTVKMTLYYGDPGPFYWFKRIYATICLALCKQRIRKSCCLYDSSNDNHGESGILPTEKEWEIEKPRPICTNRCYDQIFVYGSDGKGTSLTVGMSRKLGRQAEVFLMLVLKDGTKYELPGAPDTSVFNTDEDIFSAAGILLEVIEPFRKWRICFNGLLKKTCCNDEERIVHLKLNAIWTAMCRPFDFASEFSPTLLAKAVARERWTNRTETWDDLCKMPWEAFDQWGTIYGTMEENGTHHEAFYLRGLRQRRYGNFNMTTLRRNILLIGQSEEGVFFSLRGTCDTSRLLHEVQGHMYDPSGQVLPITRCDLDLAEIGHYAILPSRFSLRFTGGQNYRFHLSIQKLQLGTEVFRGRPWIKKVQVALCDFTVNSSSGWGIVELTNRYFGECPLPVEDSLSKCVLVPSLNEKVPLALSLDNESAKVVGYTGGKGASLAALQSLQKNISSSDFQVPKGFILTTKSFEQQVNENGNIQSALKTLEEAIQSGRDISLKDEVEKLVATIRNSKMCDLVQKAIQVNLEELFRDGINDVAFAVRSSAVGEDSNLLSAAGQNETFLNCKGIRSIEEAILRCWASAYRLESVEYRRHHGQPIQTSIAVVVQAMIDSDVAGVMFTCDPATGNPAKVFVTANYGLGESVVSGRAEPDTIILSRNHKNELALLDRQVGKKDLKIICDEKGNTKEVEVPLNDRSKDCLDDNIALRVGELGILTEKYFGNPRDNEFAISKGKIFLLQSRPVTHLHNWTDFELTHELDSPVVTSTDIYTKANTGEVFPNATSPLSTTLIAKSLDLAIQSNFVKRFGGSFIVQPQINRFVTVSHHHAMLNVIDTMLSNNEPEISATNRAVDMAVFGHIVTTNEMLQRGIQRFGTLSYFKKLRKMLLIGSDFLVNSWRPKWAEAQLKKINFSTDACEEPQELFTRIRDNLSYLIEVNKYHSLTSEFSTTLQLISFLTLSENKKDWSPELLGKLGQLLSSCTFAESGEVPESIQVIANVIANCAEANEFKSMSPDVAVVWLQTDPGPSGKLFREFLKKHGHRCIREFDIINYTWSMDPRPLVVTLQSIVNNMAVTKENNRHKIEIARNKLLEDLKPGLRRALNFILPMARKGVQIREATKSILIKTVHEFRLVFRKLAKLLVWKGYLVDEDLLFYFTFSEIECFIRSRSPALLLKAQKRKKLRTKWETLVFPEISFGLPMPEKNEEDNVQYDCVESLNATPVCSGKVRGKARVVLDVAQAHLIQKGDILITRSTDIGWSPYFPLLGGVVTELGGLISHGAVVAREYGLPCIVGAAKATSIFNSGKFRISFRQHCIYKRGA</sequence>
<gene>
    <name evidence="5" type="ORF">QYM36_004195</name>
</gene>
<accession>A0AA88HZQ2</accession>
<dbReference type="GO" id="GO:0005524">
    <property type="term" value="F:ATP binding"/>
    <property type="evidence" value="ECO:0007669"/>
    <property type="project" value="InterPro"/>
</dbReference>
<dbReference type="Proteomes" id="UP001187531">
    <property type="component" value="Unassembled WGS sequence"/>
</dbReference>
<evidence type="ECO:0000259" key="3">
    <source>
        <dbReference type="Pfam" id="PF00391"/>
    </source>
</evidence>
<dbReference type="InterPro" id="IPR008279">
    <property type="entry name" value="PEP-util_enz_mobile_dom"/>
</dbReference>
<comment type="similarity">
    <text evidence="1">Belongs to the PEP-utilizing enzyme family.</text>
</comment>
<organism evidence="5 6">
    <name type="scientific">Artemia franciscana</name>
    <name type="common">Brine shrimp</name>
    <name type="synonym">Artemia sanfranciscana</name>
    <dbReference type="NCBI Taxonomy" id="6661"/>
    <lineage>
        <taxon>Eukaryota</taxon>
        <taxon>Metazoa</taxon>
        <taxon>Ecdysozoa</taxon>
        <taxon>Arthropoda</taxon>
        <taxon>Crustacea</taxon>
        <taxon>Branchiopoda</taxon>
        <taxon>Anostraca</taxon>
        <taxon>Artemiidae</taxon>
        <taxon>Artemia</taxon>
    </lineage>
</organism>
<evidence type="ECO:0000256" key="2">
    <source>
        <dbReference type="SAM" id="SignalP"/>
    </source>
</evidence>
<dbReference type="InterPro" id="IPR002192">
    <property type="entry name" value="PPDK_AMP/ATP-bd"/>
</dbReference>
<dbReference type="InterPro" id="IPR013815">
    <property type="entry name" value="ATP_grasp_subdomain_1"/>
</dbReference>
<dbReference type="Pfam" id="PF01326">
    <property type="entry name" value="PPDK_N"/>
    <property type="match status" value="1"/>
</dbReference>
<dbReference type="InterPro" id="IPR036637">
    <property type="entry name" value="Phosphohistidine_dom_sf"/>
</dbReference>
<dbReference type="SUPFAM" id="SSF56059">
    <property type="entry name" value="Glutathione synthetase ATP-binding domain-like"/>
    <property type="match status" value="1"/>
</dbReference>
<evidence type="ECO:0000313" key="6">
    <source>
        <dbReference type="Proteomes" id="UP001187531"/>
    </source>
</evidence>
<dbReference type="PANTHER" id="PTHR43615">
    <property type="entry name" value="PHOSPHOENOLPYRUVATE SYNTHASE-RELATED"/>
    <property type="match status" value="1"/>
</dbReference>
<evidence type="ECO:0008006" key="7">
    <source>
        <dbReference type="Google" id="ProtNLM"/>
    </source>
</evidence>
<reference evidence="5" key="1">
    <citation type="submission" date="2023-07" db="EMBL/GenBank/DDBJ databases">
        <title>Chromosome-level genome assembly of Artemia franciscana.</title>
        <authorList>
            <person name="Jo E."/>
        </authorList>
    </citation>
    <scope>NUCLEOTIDE SEQUENCE</scope>
    <source>
        <tissue evidence="5">Whole body</tissue>
    </source>
</reference>
<dbReference type="Gene3D" id="3.50.30.10">
    <property type="entry name" value="Phosphohistidine domain"/>
    <property type="match status" value="1"/>
</dbReference>
<feature type="chain" id="PRO_5041675351" description="Phosphoenolpyruvate synthase" evidence="2">
    <location>
        <begin position="24"/>
        <end position="1333"/>
    </location>
</feature>
<keyword evidence="2" id="KW-0732">Signal</keyword>
<dbReference type="EMBL" id="JAVRJZ010000007">
    <property type="protein sequence ID" value="KAK2720218.1"/>
    <property type="molecule type" value="Genomic_DNA"/>
</dbReference>
<dbReference type="PANTHER" id="PTHR43615:SF1">
    <property type="entry name" value="PPDK_N DOMAIN-CONTAINING PROTEIN"/>
    <property type="match status" value="1"/>
</dbReference>
<keyword evidence="6" id="KW-1185">Reference proteome</keyword>
<comment type="caution">
    <text evidence="5">The sequence shown here is derived from an EMBL/GenBank/DDBJ whole genome shotgun (WGS) entry which is preliminary data.</text>
</comment>
<evidence type="ECO:0000313" key="5">
    <source>
        <dbReference type="EMBL" id="KAK2720218.1"/>
    </source>
</evidence>
<protein>
    <recommendedName>
        <fullName evidence="7">Phosphoenolpyruvate synthase</fullName>
    </recommendedName>
</protein>
<proteinExistence type="inferred from homology"/>
<dbReference type="SUPFAM" id="SSF52009">
    <property type="entry name" value="Phosphohistidine domain"/>
    <property type="match status" value="1"/>
</dbReference>
<name>A0AA88HZQ2_ARTSF</name>